<evidence type="ECO:0008006" key="4">
    <source>
        <dbReference type="Google" id="ProtNLM"/>
    </source>
</evidence>
<name>A0A5B9QA44_9BACT</name>
<evidence type="ECO:0000313" key="3">
    <source>
        <dbReference type="Proteomes" id="UP000323917"/>
    </source>
</evidence>
<dbReference type="KEGG" id="bgok:Pr1d_10360"/>
<gene>
    <name evidence="2" type="ORF">Pr1d_10360</name>
</gene>
<evidence type="ECO:0000313" key="2">
    <source>
        <dbReference type="EMBL" id="QEG33766.1"/>
    </source>
</evidence>
<protein>
    <recommendedName>
        <fullName evidence="4">YceI-like domain protein</fullName>
    </recommendedName>
</protein>
<sequence precursor="true">MTILSPIHNLLFIALSLTCSSDAFAADLKLPEKIEINLKSEKGLPDLIRYSPSSQLYRFWDEQVWLQLSFTQRPFESKDVLKAIKDHFKYSNIQIDFPQLATATKQYFTQLRGPLRDLDTAKSFDNMKNLKLNFADYKEGRLTGTFTGTITRLTTKTIGRHLATDDILGASHKDSPVNIPFTINFDLIVGPNNKTLSEY</sequence>
<feature type="signal peptide" evidence="1">
    <location>
        <begin position="1"/>
        <end position="25"/>
    </location>
</feature>
<accession>A0A5B9QA44</accession>
<feature type="chain" id="PRO_5023000349" description="YceI-like domain protein" evidence="1">
    <location>
        <begin position="26"/>
        <end position="199"/>
    </location>
</feature>
<dbReference type="RefSeq" id="WP_148072492.1">
    <property type="nucleotide sequence ID" value="NZ_CP042913.1"/>
</dbReference>
<reference evidence="2 3" key="1">
    <citation type="submission" date="2019-08" db="EMBL/GenBank/DDBJ databases">
        <title>Deep-cultivation of Planctomycetes and their phenomic and genomic characterization uncovers novel biology.</title>
        <authorList>
            <person name="Wiegand S."/>
            <person name="Jogler M."/>
            <person name="Boedeker C."/>
            <person name="Pinto D."/>
            <person name="Vollmers J."/>
            <person name="Rivas-Marin E."/>
            <person name="Kohn T."/>
            <person name="Peeters S.H."/>
            <person name="Heuer A."/>
            <person name="Rast P."/>
            <person name="Oberbeckmann S."/>
            <person name="Bunk B."/>
            <person name="Jeske O."/>
            <person name="Meyerdierks A."/>
            <person name="Storesund J.E."/>
            <person name="Kallscheuer N."/>
            <person name="Luecker S."/>
            <person name="Lage O.M."/>
            <person name="Pohl T."/>
            <person name="Merkel B.J."/>
            <person name="Hornburger P."/>
            <person name="Mueller R.-W."/>
            <person name="Bruemmer F."/>
            <person name="Labrenz M."/>
            <person name="Spormann A.M."/>
            <person name="Op den Camp H."/>
            <person name="Overmann J."/>
            <person name="Amann R."/>
            <person name="Jetten M.S.M."/>
            <person name="Mascher T."/>
            <person name="Medema M.H."/>
            <person name="Devos D.P."/>
            <person name="Kaster A.-K."/>
            <person name="Ovreas L."/>
            <person name="Rohde M."/>
            <person name="Galperin M.Y."/>
            <person name="Jogler C."/>
        </authorList>
    </citation>
    <scope>NUCLEOTIDE SEQUENCE [LARGE SCALE GENOMIC DNA]</scope>
    <source>
        <strain evidence="2 3">Pr1d</strain>
    </source>
</reference>
<evidence type="ECO:0000256" key="1">
    <source>
        <dbReference type="SAM" id="SignalP"/>
    </source>
</evidence>
<dbReference type="AlphaFoldDB" id="A0A5B9QA44"/>
<keyword evidence="3" id="KW-1185">Reference proteome</keyword>
<dbReference type="Proteomes" id="UP000323917">
    <property type="component" value="Chromosome"/>
</dbReference>
<keyword evidence="1" id="KW-0732">Signal</keyword>
<organism evidence="2 3">
    <name type="scientific">Bythopirellula goksoeyrii</name>
    <dbReference type="NCBI Taxonomy" id="1400387"/>
    <lineage>
        <taxon>Bacteria</taxon>
        <taxon>Pseudomonadati</taxon>
        <taxon>Planctomycetota</taxon>
        <taxon>Planctomycetia</taxon>
        <taxon>Pirellulales</taxon>
        <taxon>Lacipirellulaceae</taxon>
        <taxon>Bythopirellula</taxon>
    </lineage>
</organism>
<proteinExistence type="predicted"/>
<dbReference type="EMBL" id="CP042913">
    <property type="protein sequence ID" value="QEG33766.1"/>
    <property type="molecule type" value="Genomic_DNA"/>
</dbReference>